<protein>
    <recommendedName>
        <fullName evidence="8">Amino acid transporter transmembrane domain-containing protein</fullName>
    </recommendedName>
</protein>
<dbReference type="PANTHER" id="PTHR22950">
    <property type="entry name" value="AMINO ACID TRANSPORTER"/>
    <property type="match status" value="1"/>
</dbReference>
<feature type="transmembrane region" description="Helical" evidence="7">
    <location>
        <begin position="433"/>
        <end position="457"/>
    </location>
</feature>
<feature type="transmembrane region" description="Helical" evidence="7">
    <location>
        <begin position="546"/>
        <end position="567"/>
    </location>
</feature>
<evidence type="ECO:0000256" key="6">
    <source>
        <dbReference type="SAM" id="MobiDB-lite"/>
    </source>
</evidence>
<dbReference type="Pfam" id="PF01490">
    <property type="entry name" value="Aa_trans"/>
    <property type="match status" value="1"/>
</dbReference>
<feature type="region of interest" description="Disordered" evidence="6">
    <location>
        <begin position="22"/>
        <end position="41"/>
    </location>
</feature>
<feature type="transmembrane region" description="Helical" evidence="7">
    <location>
        <begin position="477"/>
        <end position="501"/>
    </location>
</feature>
<keyword evidence="4 7" id="KW-1133">Transmembrane helix</keyword>
<keyword evidence="5 7" id="KW-0472">Membrane</keyword>
<evidence type="ECO:0000313" key="9">
    <source>
        <dbReference type="EMBL" id="ORE14036.1"/>
    </source>
</evidence>
<evidence type="ECO:0000256" key="3">
    <source>
        <dbReference type="ARBA" id="ARBA00022692"/>
    </source>
</evidence>
<gene>
    <name evidence="9" type="ORF">BCV71DRAFT_57429</name>
</gene>
<comment type="similarity">
    <text evidence="2">Belongs to the amino acid/polyamine transporter 2 family.</text>
</comment>
<evidence type="ECO:0000313" key="10">
    <source>
        <dbReference type="Proteomes" id="UP000242381"/>
    </source>
</evidence>
<feature type="transmembrane region" description="Helical" evidence="7">
    <location>
        <begin position="399"/>
        <end position="421"/>
    </location>
</feature>
<sequence>MEPSQIPESTIASIAQQHLVHEADAQGSEEEAAINTSPTSNADISIPYHLPGAAITHDIYNHVNTLVQQNQQLQRSQSTNELRSKHRPNEGPEPTFEYLDKPGGFRRFHVQQQHWLAQQQQQQEQQEHNPAFHELFRPDSVCSNRQEYTVGLLQPAEQRPTRHFLEYLALTSVINQFAGEDLSDSESEEGEISETTRLLLLHRPKKKKKTAEAKADVRKTIFLLFKAFIGSGILFLPKAFCNGGLVFSIVLMWLMGGISFYCFLLLLECKVQFPGSYGDIGGRLYGPWMRSIVLISIAVSQMGFMCGGTIFIVQNVIEAVRVISHDTVHLSPRLVFILLMILLTPLVLIRNIARLSPTALISDALIIAGLVVLLCYDGAKIVTSPTHTGPNIHWLFNPVSYTTFIGTAVYSYEGIGLIIPIRDSMEKPEKFPFVLAFVMFLVACTLCAVGALGYIAFGQQVETVALLNLPPGILSSSVQLGYAIAVLLSNALTLFPTIRIIEHALFGDLTGKHNLFIKWEKNMLRVTVVIVGTLIAWVGASDLDKFVSLIGSVCCCPLSLIFPPLFHLGLPDTTVWKRWIDRLLILFGTSVMVFTFYSTSKQWAIRG</sequence>
<feature type="transmembrane region" description="Helical" evidence="7">
    <location>
        <begin position="360"/>
        <end position="379"/>
    </location>
</feature>
<feature type="domain" description="Amino acid transporter transmembrane" evidence="8">
    <location>
        <begin position="215"/>
        <end position="599"/>
    </location>
</feature>
<evidence type="ECO:0000256" key="2">
    <source>
        <dbReference type="ARBA" id="ARBA00008066"/>
    </source>
</evidence>
<dbReference type="OMA" id="YNPQVKW"/>
<dbReference type="VEuPathDB" id="FungiDB:BCV72DRAFT_61090"/>
<organism evidence="9 10">
    <name type="scientific">Rhizopus microsporus</name>
    <dbReference type="NCBI Taxonomy" id="58291"/>
    <lineage>
        <taxon>Eukaryota</taxon>
        <taxon>Fungi</taxon>
        <taxon>Fungi incertae sedis</taxon>
        <taxon>Mucoromycota</taxon>
        <taxon>Mucoromycotina</taxon>
        <taxon>Mucoromycetes</taxon>
        <taxon>Mucorales</taxon>
        <taxon>Mucorineae</taxon>
        <taxon>Rhizopodaceae</taxon>
        <taxon>Rhizopus</taxon>
    </lineage>
</organism>
<feature type="compositionally biased region" description="Low complexity" evidence="6">
    <location>
        <begin position="70"/>
        <end position="79"/>
    </location>
</feature>
<dbReference type="InterPro" id="IPR013057">
    <property type="entry name" value="AA_transpt_TM"/>
</dbReference>
<evidence type="ECO:0000256" key="1">
    <source>
        <dbReference type="ARBA" id="ARBA00004141"/>
    </source>
</evidence>
<name>A0A1X0RPR8_RHIZD</name>
<feature type="transmembrane region" description="Helical" evidence="7">
    <location>
        <begin position="333"/>
        <end position="353"/>
    </location>
</feature>
<dbReference type="Proteomes" id="UP000242381">
    <property type="component" value="Unassembled WGS sequence"/>
</dbReference>
<keyword evidence="3 7" id="KW-0812">Transmembrane</keyword>
<feature type="region of interest" description="Disordered" evidence="6">
    <location>
        <begin position="70"/>
        <end position="95"/>
    </location>
</feature>
<feature type="transmembrane region" description="Helical" evidence="7">
    <location>
        <begin position="288"/>
        <end position="313"/>
    </location>
</feature>
<feature type="transmembrane region" description="Helical" evidence="7">
    <location>
        <begin position="246"/>
        <end position="267"/>
    </location>
</feature>
<evidence type="ECO:0000256" key="5">
    <source>
        <dbReference type="ARBA" id="ARBA00023136"/>
    </source>
</evidence>
<proteinExistence type="inferred from homology"/>
<evidence type="ECO:0000256" key="7">
    <source>
        <dbReference type="SAM" id="Phobius"/>
    </source>
</evidence>
<dbReference type="EMBL" id="KV921495">
    <property type="protein sequence ID" value="ORE14036.1"/>
    <property type="molecule type" value="Genomic_DNA"/>
</dbReference>
<accession>A0A1X0RPR8</accession>
<feature type="transmembrane region" description="Helical" evidence="7">
    <location>
        <begin position="522"/>
        <end position="540"/>
    </location>
</feature>
<feature type="transmembrane region" description="Helical" evidence="7">
    <location>
        <begin position="221"/>
        <end position="240"/>
    </location>
</feature>
<reference evidence="9 10" key="1">
    <citation type="journal article" date="2016" name="Proc. Natl. Acad. Sci. U.S.A.">
        <title>Lipid metabolic changes in an early divergent fungus govern the establishment of a mutualistic symbiosis with endobacteria.</title>
        <authorList>
            <person name="Lastovetsky O.A."/>
            <person name="Gaspar M.L."/>
            <person name="Mondo S.J."/>
            <person name="LaButti K.M."/>
            <person name="Sandor L."/>
            <person name="Grigoriev I.V."/>
            <person name="Henry S.A."/>
            <person name="Pawlowska T.E."/>
        </authorList>
    </citation>
    <scope>NUCLEOTIDE SEQUENCE [LARGE SCALE GENOMIC DNA]</scope>
    <source>
        <strain evidence="9 10">ATCC 11559</strain>
    </source>
</reference>
<evidence type="ECO:0000259" key="8">
    <source>
        <dbReference type="Pfam" id="PF01490"/>
    </source>
</evidence>
<dbReference type="PANTHER" id="PTHR22950:SF666">
    <property type="entry name" value="VACUOLAR AMINO ACID TRANSPORTER 4"/>
    <property type="match status" value="1"/>
</dbReference>
<comment type="subcellular location">
    <subcellularLocation>
        <location evidence="1">Membrane</location>
        <topology evidence="1">Multi-pass membrane protein</topology>
    </subcellularLocation>
</comment>
<dbReference type="GO" id="GO:0005774">
    <property type="term" value="C:vacuolar membrane"/>
    <property type="evidence" value="ECO:0007669"/>
    <property type="project" value="TreeGrafter"/>
</dbReference>
<dbReference type="AlphaFoldDB" id="A0A1X0RPR8"/>
<feature type="transmembrane region" description="Helical" evidence="7">
    <location>
        <begin position="579"/>
        <end position="597"/>
    </location>
</feature>
<evidence type="ECO:0000256" key="4">
    <source>
        <dbReference type="ARBA" id="ARBA00022989"/>
    </source>
</evidence>
<dbReference type="GO" id="GO:0015179">
    <property type="term" value="F:L-amino acid transmembrane transporter activity"/>
    <property type="evidence" value="ECO:0007669"/>
    <property type="project" value="TreeGrafter"/>
</dbReference>